<dbReference type="Pfam" id="PF00209">
    <property type="entry name" value="SNF"/>
    <property type="match status" value="2"/>
</dbReference>
<feature type="transmembrane region" description="Helical" evidence="6">
    <location>
        <begin position="248"/>
        <end position="272"/>
    </location>
</feature>
<feature type="transmembrane region" description="Helical" evidence="6">
    <location>
        <begin position="424"/>
        <end position="442"/>
    </location>
</feature>
<dbReference type="PROSITE" id="PS50267">
    <property type="entry name" value="NA_NEUROTRAN_SYMP_3"/>
    <property type="match status" value="1"/>
</dbReference>
<feature type="transmembrane region" description="Helical" evidence="6">
    <location>
        <begin position="90"/>
        <end position="118"/>
    </location>
</feature>
<evidence type="ECO:0000313" key="8">
    <source>
        <dbReference type="Proteomes" id="UP001652432"/>
    </source>
</evidence>
<feature type="transmembrane region" description="Helical" evidence="6">
    <location>
        <begin position="218"/>
        <end position="236"/>
    </location>
</feature>
<reference evidence="7 8" key="1">
    <citation type="journal article" date="2021" name="ISME Commun">
        <title>Automated analysis of genomic sequences facilitates high-throughput and comprehensive description of bacteria.</title>
        <authorList>
            <person name="Hitch T.C.A."/>
        </authorList>
    </citation>
    <scope>NUCLEOTIDE SEQUENCE [LARGE SCALE GENOMIC DNA]</scope>
    <source>
        <strain evidence="7 8">Sanger_18</strain>
    </source>
</reference>
<dbReference type="Proteomes" id="UP001652432">
    <property type="component" value="Unassembled WGS sequence"/>
</dbReference>
<comment type="caution">
    <text evidence="7">The sequence shown here is derived from an EMBL/GenBank/DDBJ whole genome shotgun (WGS) entry which is preliminary data.</text>
</comment>
<comment type="subcellular location">
    <subcellularLocation>
        <location evidence="1">Membrane</location>
        <topology evidence="1">Multi-pass membrane protein</topology>
    </subcellularLocation>
</comment>
<evidence type="ECO:0000256" key="3">
    <source>
        <dbReference type="ARBA" id="ARBA00022692"/>
    </source>
</evidence>
<feature type="transmembrane region" description="Helical" evidence="6">
    <location>
        <begin position="43"/>
        <end position="69"/>
    </location>
</feature>
<accession>A0ABT2T387</accession>
<evidence type="ECO:0000256" key="6">
    <source>
        <dbReference type="SAM" id="Phobius"/>
    </source>
</evidence>
<feature type="transmembrane region" description="Helical" evidence="6">
    <location>
        <begin position="138"/>
        <end position="157"/>
    </location>
</feature>
<sequence length="447" mass="49362">MEKRERLGSRLGFIMLSAGCAIGCGNVWKFPWMCGQNGGGSFVLIYILCLLVLGLPTMIMELTVGRAAQTSPLYMYEKLARSGKKKKWKACGILCLIGNIALIAFYSVVTGWIIYYFVKFLTGQNREFGFEAMIADPAVNVVYLLVTVVIAYVILSFHLQGGLERITKYMMLALIVLMLVLAVHSLMLKGAAEGLSFYLVPDFSRITGATVVSAMNQAFFTLSAGMGGMAIFGSYLEKDRSLMGESINIIALDTLVAVIAGVIMFPACYTYGLEVNAGPSLLFDTMASVFNNMSGGRWWGTLFFLFMVFAAMSTVLGVCENILAMIRELTGWSRPKGCLVCGIGTFLIALTTALGYSVFRFQPFAEGTAWLDFWDFIVSTNVMPIGALILALFCSNKLGWGWENFLSEANAGEGMKVKGWMKPVFRYFVPVVILFIYIYGMINFQWK</sequence>
<evidence type="ECO:0000256" key="4">
    <source>
        <dbReference type="ARBA" id="ARBA00022989"/>
    </source>
</evidence>
<keyword evidence="5 6" id="KW-0472">Membrane</keyword>
<proteinExistence type="predicted"/>
<dbReference type="InterPro" id="IPR000175">
    <property type="entry name" value="Na/ntran_symport"/>
</dbReference>
<feature type="transmembrane region" description="Helical" evidence="6">
    <location>
        <begin position="12"/>
        <end position="31"/>
    </location>
</feature>
<evidence type="ECO:0000256" key="2">
    <source>
        <dbReference type="ARBA" id="ARBA00022448"/>
    </source>
</evidence>
<keyword evidence="4 6" id="KW-1133">Transmembrane helix</keyword>
<gene>
    <name evidence="7" type="ORF">OCV77_09460</name>
</gene>
<dbReference type="InterPro" id="IPR047218">
    <property type="entry name" value="YocR/YhdH-like"/>
</dbReference>
<evidence type="ECO:0000256" key="1">
    <source>
        <dbReference type="ARBA" id="ARBA00004141"/>
    </source>
</evidence>
<dbReference type="EMBL" id="JAOQKJ010000007">
    <property type="protein sequence ID" value="MCU6744721.1"/>
    <property type="molecule type" value="Genomic_DNA"/>
</dbReference>
<evidence type="ECO:0000256" key="5">
    <source>
        <dbReference type="ARBA" id="ARBA00023136"/>
    </source>
</evidence>
<feature type="transmembrane region" description="Helical" evidence="6">
    <location>
        <begin position="298"/>
        <end position="326"/>
    </location>
</feature>
<protein>
    <submittedName>
        <fullName evidence="7">Sodium-dependent transporter</fullName>
    </submittedName>
</protein>
<dbReference type="PRINTS" id="PR00176">
    <property type="entry name" value="NANEUSMPORT"/>
</dbReference>
<keyword evidence="3 6" id="KW-0812">Transmembrane</keyword>
<keyword evidence="8" id="KW-1185">Reference proteome</keyword>
<dbReference type="PANTHER" id="PTHR42948:SF1">
    <property type="entry name" value="TRANSPORTER"/>
    <property type="match status" value="1"/>
</dbReference>
<dbReference type="SUPFAM" id="SSF161070">
    <property type="entry name" value="SNF-like"/>
    <property type="match status" value="1"/>
</dbReference>
<keyword evidence="2" id="KW-0813">Transport</keyword>
<feature type="transmembrane region" description="Helical" evidence="6">
    <location>
        <begin position="169"/>
        <end position="188"/>
    </location>
</feature>
<dbReference type="CDD" id="cd10336">
    <property type="entry name" value="SLC6sbd_Tyt1-Like"/>
    <property type="match status" value="1"/>
</dbReference>
<dbReference type="InterPro" id="IPR037272">
    <property type="entry name" value="SNS_sf"/>
</dbReference>
<organism evidence="7 8">
    <name type="scientific">Suilimivivens aceti</name>
    <dbReference type="NCBI Taxonomy" id="2981774"/>
    <lineage>
        <taxon>Bacteria</taxon>
        <taxon>Bacillati</taxon>
        <taxon>Bacillota</taxon>
        <taxon>Clostridia</taxon>
        <taxon>Lachnospirales</taxon>
        <taxon>Lachnospiraceae</taxon>
        <taxon>Suilimivivens</taxon>
    </lineage>
</organism>
<feature type="transmembrane region" description="Helical" evidence="6">
    <location>
        <begin position="373"/>
        <end position="394"/>
    </location>
</feature>
<evidence type="ECO:0000313" key="7">
    <source>
        <dbReference type="EMBL" id="MCU6744721.1"/>
    </source>
</evidence>
<dbReference type="PANTHER" id="PTHR42948">
    <property type="entry name" value="TRANSPORTER"/>
    <property type="match status" value="1"/>
</dbReference>
<feature type="transmembrane region" description="Helical" evidence="6">
    <location>
        <begin position="338"/>
        <end position="361"/>
    </location>
</feature>
<name>A0ABT2T387_9FIRM</name>
<dbReference type="NCBIfam" id="NF037979">
    <property type="entry name" value="Na_transp"/>
    <property type="match status" value="1"/>
</dbReference>
<dbReference type="RefSeq" id="WP_262574812.1">
    <property type="nucleotide sequence ID" value="NZ_JAOQKJ010000007.1"/>
</dbReference>